<evidence type="ECO:0000256" key="2">
    <source>
        <dbReference type="SAM" id="SignalP"/>
    </source>
</evidence>
<feature type="chain" id="PRO_5045557575" evidence="2">
    <location>
        <begin position="37"/>
        <end position="93"/>
    </location>
</feature>
<feature type="signal peptide" evidence="2">
    <location>
        <begin position="1"/>
        <end position="36"/>
    </location>
</feature>
<accession>A0ABR7S862</accession>
<organism evidence="3 4">
    <name type="scientific">Streptomyces polyasparticus</name>
    <dbReference type="NCBI Taxonomy" id="2767826"/>
    <lineage>
        <taxon>Bacteria</taxon>
        <taxon>Bacillati</taxon>
        <taxon>Actinomycetota</taxon>
        <taxon>Actinomycetes</taxon>
        <taxon>Kitasatosporales</taxon>
        <taxon>Streptomycetaceae</taxon>
        <taxon>Streptomyces</taxon>
    </lineage>
</organism>
<evidence type="ECO:0000313" key="4">
    <source>
        <dbReference type="Proteomes" id="UP000642284"/>
    </source>
</evidence>
<keyword evidence="2" id="KW-0732">Signal</keyword>
<comment type="caution">
    <text evidence="3">The sequence shown here is derived from an EMBL/GenBank/DDBJ whole genome shotgun (WGS) entry which is preliminary data.</text>
</comment>
<dbReference type="RefSeq" id="WP_187811509.1">
    <property type="nucleotide sequence ID" value="NZ_JACTVJ010000001.1"/>
</dbReference>
<keyword evidence="4" id="KW-1185">Reference proteome</keyword>
<evidence type="ECO:0000256" key="1">
    <source>
        <dbReference type="SAM" id="MobiDB-lite"/>
    </source>
</evidence>
<feature type="region of interest" description="Disordered" evidence="1">
    <location>
        <begin position="36"/>
        <end position="59"/>
    </location>
</feature>
<name>A0ABR7S862_9ACTN</name>
<evidence type="ECO:0000313" key="3">
    <source>
        <dbReference type="EMBL" id="MBC9710965.1"/>
    </source>
</evidence>
<dbReference type="Proteomes" id="UP000642284">
    <property type="component" value="Unassembled WGS sequence"/>
</dbReference>
<sequence>MRAIVRHSLRSIAKPATRRVATVALVVLATTVPVSAAMASEQPAPGRDTAATATESAPGRTIAATATTAVEETREVVREVVELLTPFDHTWGN</sequence>
<proteinExistence type="predicted"/>
<gene>
    <name evidence="3" type="ORF">H9Y04_00035</name>
</gene>
<reference evidence="3 4" key="1">
    <citation type="submission" date="2020-08" db="EMBL/GenBank/DDBJ databases">
        <title>Genemic of Streptomyces polyaspartic.</title>
        <authorList>
            <person name="Liu W."/>
        </authorList>
    </citation>
    <scope>NUCLEOTIDE SEQUENCE [LARGE SCALE GENOMIC DNA]</scope>
    <source>
        <strain evidence="3 4">TRM66268-LWL</strain>
    </source>
</reference>
<protein>
    <submittedName>
        <fullName evidence="3">Uncharacterized protein</fullName>
    </submittedName>
</protein>
<dbReference type="EMBL" id="JACTVJ010000001">
    <property type="protein sequence ID" value="MBC9710965.1"/>
    <property type="molecule type" value="Genomic_DNA"/>
</dbReference>